<evidence type="ECO:0000256" key="1">
    <source>
        <dbReference type="ARBA" id="ARBA00023239"/>
    </source>
</evidence>
<reference evidence="2 3" key="1">
    <citation type="submission" date="2019-04" db="EMBL/GenBank/DDBJ databases">
        <title>Streptomyces oryziradicis sp. nov., a novel actinomycete isolated from rhizosphere soil of rice (Oryza sativa L.).</title>
        <authorList>
            <person name="Li C."/>
        </authorList>
    </citation>
    <scope>NUCLEOTIDE SEQUENCE [LARGE SCALE GENOMIC DNA]</scope>
    <source>
        <strain evidence="2 3">NEAU-C40</strain>
    </source>
</reference>
<dbReference type="Gene3D" id="1.20.200.10">
    <property type="entry name" value="Fumarase/aspartase (Central domain)"/>
    <property type="match status" value="1"/>
</dbReference>
<dbReference type="AlphaFoldDB" id="A0A4U0SB46"/>
<dbReference type="InterPro" id="IPR008948">
    <property type="entry name" value="L-Aspartase-like"/>
</dbReference>
<comment type="caution">
    <text evidence="2">The sequence shown here is derived from an EMBL/GenBank/DDBJ whole genome shotgun (WGS) entry which is preliminary data.</text>
</comment>
<dbReference type="InterPro" id="IPR024083">
    <property type="entry name" value="Fumarase/histidase_N"/>
</dbReference>
<dbReference type="EMBL" id="SUMC01000037">
    <property type="protein sequence ID" value="TKA06564.1"/>
    <property type="molecule type" value="Genomic_DNA"/>
</dbReference>
<dbReference type="Gene3D" id="1.10.275.10">
    <property type="entry name" value="Fumarase/aspartase (N-terminal domain)"/>
    <property type="match status" value="1"/>
</dbReference>
<gene>
    <name evidence="2" type="ORF">FCI23_31340</name>
</gene>
<name>A0A4U0SB46_9ACTN</name>
<sequence>MSVVLSSAGITPEEVAAVAAGRTLTWAADLAGTVGAGQAAFDRVLAGGARIYGVTTEVAGRSSFDVPTGSRGAYQIAMLRSHACGTGPLLDRHAARAAWVTKAASLAAGRAGCSMALLTALTDVLNRGLAPAVPVTGSLAASGDLVPSAHAGLPLLGEGDLLDESGDAVPAGPLLAACGLHPLTPGPRDGLSLVNGTSVTAALATLALLDAERLVTTADVLAAAGVEVRRGHRDAFAQAIVDARPHPGALRTADTVELVLGAAETARRESGRSFHDAYAWRCVPQVHGAVHDALVPVRAAVSTELRSCTDNPILDGDSIVSGGNFHGAPLGIPLDSATTAMTVLAGLSRQRLVGLMSSPGLPKSLVGAGGNFGLGMLVTTVTAHVLQLSGLVPASTRWLPVDEAEDHVANATVAAFQLRTALDGVRHVLAAEAIAIAAAADLSDRPAAGPALRAVHALTRRTVAPPGPDRAMSVPLTELAPHIHELAALPDSIRRPV</sequence>
<dbReference type="OrthoDB" id="9806955at2"/>
<protein>
    <submittedName>
        <fullName evidence="2">Aromatic amino acid lyase</fullName>
    </submittedName>
</protein>
<dbReference type="RefSeq" id="WP_136727341.1">
    <property type="nucleotide sequence ID" value="NZ_SUMC01000037.1"/>
</dbReference>
<keyword evidence="3" id="KW-1185">Reference proteome</keyword>
<evidence type="ECO:0000313" key="2">
    <source>
        <dbReference type="EMBL" id="TKA06564.1"/>
    </source>
</evidence>
<proteinExistence type="predicted"/>
<dbReference type="Proteomes" id="UP000305778">
    <property type="component" value="Unassembled WGS sequence"/>
</dbReference>
<accession>A0A4U0SB46</accession>
<dbReference type="GO" id="GO:0016841">
    <property type="term" value="F:ammonia-lyase activity"/>
    <property type="evidence" value="ECO:0007669"/>
    <property type="project" value="UniProtKB-ARBA"/>
</dbReference>
<evidence type="ECO:0000313" key="3">
    <source>
        <dbReference type="Proteomes" id="UP000305778"/>
    </source>
</evidence>
<dbReference type="Pfam" id="PF00221">
    <property type="entry name" value="Lyase_aromatic"/>
    <property type="match status" value="1"/>
</dbReference>
<dbReference type="InterPro" id="IPR001106">
    <property type="entry name" value="Aromatic_Lyase"/>
</dbReference>
<dbReference type="PANTHER" id="PTHR10362">
    <property type="entry name" value="HISTIDINE AMMONIA-LYASE"/>
    <property type="match status" value="1"/>
</dbReference>
<dbReference type="SUPFAM" id="SSF48557">
    <property type="entry name" value="L-aspartase-like"/>
    <property type="match status" value="1"/>
</dbReference>
<organism evidence="2 3">
    <name type="scientific">Actinacidiphila oryziradicis</name>
    <dbReference type="NCBI Taxonomy" id="2571141"/>
    <lineage>
        <taxon>Bacteria</taxon>
        <taxon>Bacillati</taxon>
        <taxon>Actinomycetota</taxon>
        <taxon>Actinomycetes</taxon>
        <taxon>Kitasatosporales</taxon>
        <taxon>Streptomycetaceae</taxon>
        <taxon>Actinacidiphila</taxon>
    </lineage>
</organism>
<keyword evidence="1 2" id="KW-0456">Lyase</keyword>